<evidence type="ECO:0000259" key="1">
    <source>
        <dbReference type="Pfam" id="PF00724"/>
    </source>
</evidence>
<dbReference type="FunFam" id="3.20.20.70:FF:000138">
    <property type="entry name" value="NADPH dehydrogenase 1"/>
    <property type="match status" value="1"/>
</dbReference>
<evidence type="ECO:0000313" key="2">
    <source>
        <dbReference type="EMBL" id="KAF2839691.1"/>
    </source>
</evidence>
<feature type="domain" description="NADH:flavin oxidoreductase/NADH oxidase N-terminal" evidence="1">
    <location>
        <begin position="5"/>
        <end position="337"/>
    </location>
</feature>
<dbReference type="InterPro" id="IPR045247">
    <property type="entry name" value="Oye-like"/>
</dbReference>
<dbReference type="PANTHER" id="PTHR22893">
    <property type="entry name" value="NADH OXIDOREDUCTASE-RELATED"/>
    <property type="match status" value="1"/>
</dbReference>
<dbReference type="OrthoDB" id="276546at2759"/>
<organism evidence="2 3">
    <name type="scientific">Patellaria atrata CBS 101060</name>
    <dbReference type="NCBI Taxonomy" id="1346257"/>
    <lineage>
        <taxon>Eukaryota</taxon>
        <taxon>Fungi</taxon>
        <taxon>Dikarya</taxon>
        <taxon>Ascomycota</taxon>
        <taxon>Pezizomycotina</taxon>
        <taxon>Dothideomycetes</taxon>
        <taxon>Dothideomycetes incertae sedis</taxon>
        <taxon>Patellariales</taxon>
        <taxon>Patellariaceae</taxon>
        <taxon>Patellaria</taxon>
    </lineage>
</organism>
<dbReference type="GO" id="GO:0003959">
    <property type="term" value="F:NADPH dehydrogenase activity"/>
    <property type="evidence" value="ECO:0007669"/>
    <property type="project" value="TreeGrafter"/>
</dbReference>
<accession>A0A9P4SBP8</accession>
<dbReference type="SUPFAM" id="SSF51395">
    <property type="entry name" value="FMN-linked oxidoreductases"/>
    <property type="match status" value="1"/>
</dbReference>
<dbReference type="PANTHER" id="PTHR22893:SF91">
    <property type="entry name" value="NADPH DEHYDROGENASE 2-RELATED"/>
    <property type="match status" value="1"/>
</dbReference>
<reference evidence="2" key="1">
    <citation type="journal article" date="2020" name="Stud. Mycol.">
        <title>101 Dothideomycetes genomes: a test case for predicting lifestyles and emergence of pathogens.</title>
        <authorList>
            <person name="Haridas S."/>
            <person name="Albert R."/>
            <person name="Binder M."/>
            <person name="Bloem J."/>
            <person name="Labutti K."/>
            <person name="Salamov A."/>
            <person name="Andreopoulos B."/>
            <person name="Baker S."/>
            <person name="Barry K."/>
            <person name="Bills G."/>
            <person name="Bluhm B."/>
            <person name="Cannon C."/>
            <person name="Castanera R."/>
            <person name="Culley D."/>
            <person name="Daum C."/>
            <person name="Ezra D."/>
            <person name="Gonzalez J."/>
            <person name="Henrissat B."/>
            <person name="Kuo A."/>
            <person name="Liang C."/>
            <person name="Lipzen A."/>
            <person name="Lutzoni F."/>
            <person name="Magnuson J."/>
            <person name="Mondo S."/>
            <person name="Nolan M."/>
            <person name="Ohm R."/>
            <person name="Pangilinan J."/>
            <person name="Park H.-J."/>
            <person name="Ramirez L."/>
            <person name="Alfaro M."/>
            <person name="Sun H."/>
            <person name="Tritt A."/>
            <person name="Yoshinaga Y."/>
            <person name="Zwiers L.-H."/>
            <person name="Turgeon B."/>
            <person name="Goodwin S."/>
            <person name="Spatafora J."/>
            <person name="Crous P."/>
            <person name="Grigoriev I."/>
        </authorList>
    </citation>
    <scope>NUCLEOTIDE SEQUENCE</scope>
    <source>
        <strain evidence="2">CBS 101060</strain>
    </source>
</reference>
<dbReference type="GO" id="GO:0010181">
    <property type="term" value="F:FMN binding"/>
    <property type="evidence" value="ECO:0007669"/>
    <property type="project" value="InterPro"/>
</dbReference>
<comment type="caution">
    <text evidence="2">The sequence shown here is derived from an EMBL/GenBank/DDBJ whole genome shotgun (WGS) entry which is preliminary data.</text>
</comment>
<dbReference type="EMBL" id="MU006094">
    <property type="protein sequence ID" value="KAF2839691.1"/>
    <property type="molecule type" value="Genomic_DNA"/>
</dbReference>
<dbReference type="CDD" id="cd02933">
    <property type="entry name" value="OYE_like_FMN"/>
    <property type="match status" value="1"/>
</dbReference>
<name>A0A9P4SBP8_9PEZI</name>
<proteinExistence type="predicted"/>
<dbReference type="InterPro" id="IPR013785">
    <property type="entry name" value="Aldolase_TIM"/>
</dbReference>
<keyword evidence="3" id="KW-1185">Reference proteome</keyword>
<gene>
    <name evidence="2" type="ORF">M501DRAFT_1003136</name>
</gene>
<protein>
    <submittedName>
        <fullName evidence="2">FMN-linked oxidoreductase</fullName>
    </submittedName>
</protein>
<dbReference type="InterPro" id="IPR001155">
    <property type="entry name" value="OxRdtase_FMN_N"/>
</dbReference>
<evidence type="ECO:0000313" key="3">
    <source>
        <dbReference type="Proteomes" id="UP000799429"/>
    </source>
</evidence>
<dbReference type="Gene3D" id="3.20.20.70">
    <property type="entry name" value="Aldolase class I"/>
    <property type="match status" value="1"/>
</dbReference>
<dbReference type="AlphaFoldDB" id="A0A9P4SBP8"/>
<sequence>MSTSKLFSPLKVGTSSLQHRIVMAPLTRFRADDAHVPLPMVKEYYAQRASTPGTLLITEATFISPRAGGFPNVPGLYDPAQLESWKAVTDAVHAKGSYIYAQLWALGRAANPKVLNQDGYELVSASDLPMDENSPVPRPLTEDEIQQFIKDYAQAARNAVEIAGFDGVEIHGANGYLVDQFIQDVSNKRTDKWGGSVEDRSRFALEVTKAVTRAVGAERTGIRLSPFSTFQGMKMKDPVPQFSHLVKGLKDLELAYLHIVESRVSGNADVESMDKVDFIIDIWNNQSPIFLAGGYKPDSAKRALDNTYPDKAIAIVFGRYFISNPDLPFKVRNNIPLRKYNRDTFYNAKSPEGYIDYAFSKEFLESSESKL</sequence>
<dbReference type="Proteomes" id="UP000799429">
    <property type="component" value="Unassembled WGS sequence"/>
</dbReference>
<dbReference type="Pfam" id="PF00724">
    <property type="entry name" value="Oxidored_FMN"/>
    <property type="match status" value="1"/>
</dbReference>